<accession>C7R7R4</accession>
<evidence type="ECO:0000313" key="3">
    <source>
        <dbReference type="Proteomes" id="UP000001231"/>
    </source>
</evidence>
<gene>
    <name evidence="2" type="ordered locus">Kkor_2187</name>
</gene>
<name>C7R7R4_KANKD</name>
<keyword evidence="3" id="KW-1185">Reference proteome</keyword>
<evidence type="ECO:0000256" key="1">
    <source>
        <dbReference type="SAM" id="SignalP"/>
    </source>
</evidence>
<dbReference type="KEGG" id="kko:Kkor_2187"/>
<protein>
    <submittedName>
        <fullName evidence="2">Uncharacterized protein</fullName>
    </submittedName>
</protein>
<organism evidence="2 3">
    <name type="scientific">Kangiella koreensis (strain DSM 16069 / JCM 12317 / KCTC 12182 / SW-125)</name>
    <dbReference type="NCBI Taxonomy" id="523791"/>
    <lineage>
        <taxon>Bacteria</taxon>
        <taxon>Pseudomonadati</taxon>
        <taxon>Pseudomonadota</taxon>
        <taxon>Gammaproteobacteria</taxon>
        <taxon>Kangiellales</taxon>
        <taxon>Kangiellaceae</taxon>
        <taxon>Kangiella</taxon>
    </lineage>
</organism>
<feature type="signal peptide" evidence="1">
    <location>
        <begin position="1"/>
        <end position="19"/>
    </location>
</feature>
<dbReference type="STRING" id="523791.Kkor_2187"/>
<dbReference type="EMBL" id="CP001707">
    <property type="protein sequence ID" value="ACV27597.1"/>
    <property type="molecule type" value="Genomic_DNA"/>
</dbReference>
<reference evidence="2 3" key="1">
    <citation type="journal article" date="2009" name="Stand. Genomic Sci.">
        <title>Complete genome sequence of Kangiella koreensis type strain (SW-125).</title>
        <authorList>
            <person name="Han C."/>
            <person name="Sikorski J."/>
            <person name="Lapidus A."/>
            <person name="Nolan M."/>
            <person name="Glavina Del Rio T."/>
            <person name="Tice H."/>
            <person name="Cheng J.F."/>
            <person name="Lucas S."/>
            <person name="Chen F."/>
            <person name="Copeland A."/>
            <person name="Ivanova N."/>
            <person name="Mavromatis K."/>
            <person name="Ovchinnikova G."/>
            <person name="Pati A."/>
            <person name="Bruce D."/>
            <person name="Goodwin L."/>
            <person name="Pitluck S."/>
            <person name="Chen A."/>
            <person name="Palaniappan K."/>
            <person name="Land M."/>
            <person name="Hauser L."/>
            <person name="Chang Y.J."/>
            <person name="Jeffries C.D."/>
            <person name="Chain P."/>
            <person name="Saunders E."/>
            <person name="Brettin T."/>
            <person name="Goker M."/>
            <person name="Tindall B.J."/>
            <person name="Bristow J."/>
            <person name="Eisen J.A."/>
            <person name="Markowitz V."/>
            <person name="Hugenholtz P."/>
            <person name="Kyrpides N.C."/>
            <person name="Klenk H.P."/>
            <person name="Detter J.C."/>
        </authorList>
    </citation>
    <scope>NUCLEOTIDE SEQUENCE [LARGE SCALE GENOMIC DNA]</scope>
    <source>
        <strain evidence="3">DSM 16069 / KCTC 12182 / SW-125</strain>
    </source>
</reference>
<evidence type="ECO:0000313" key="2">
    <source>
        <dbReference type="EMBL" id="ACV27597.1"/>
    </source>
</evidence>
<keyword evidence="1" id="KW-0732">Signal</keyword>
<dbReference type="HOGENOM" id="CLU_1956666_0_0_6"/>
<sequence>MKKILISISLLLSSFGAFANGGVYIYDYYLSGTKWTTAKGSITDIAQRKQGAYLTCKSNLYDGGISCYARDSYGKRISCYAALDYAKVSRILGTINAASSVSFDVSPGGACYNITVTNGSSYLNGFFR</sequence>
<dbReference type="InParanoid" id="C7R7R4"/>
<dbReference type="RefSeq" id="WP_015781202.1">
    <property type="nucleotide sequence ID" value="NC_013166.1"/>
</dbReference>
<feature type="chain" id="PRO_5002983217" evidence="1">
    <location>
        <begin position="20"/>
        <end position="128"/>
    </location>
</feature>
<dbReference type="Proteomes" id="UP000001231">
    <property type="component" value="Chromosome"/>
</dbReference>
<dbReference type="AlphaFoldDB" id="C7R7R4"/>
<proteinExistence type="predicted"/>